<dbReference type="GO" id="GO:0008236">
    <property type="term" value="F:serine-type peptidase activity"/>
    <property type="evidence" value="ECO:0007669"/>
    <property type="project" value="UniProtKB-KW"/>
</dbReference>
<dbReference type="GO" id="GO:0006508">
    <property type="term" value="P:proteolysis"/>
    <property type="evidence" value="ECO:0007669"/>
    <property type="project" value="UniProtKB-KW"/>
</dbReference>
<dbReference type="CDD" id="cd07023">
    <property type="entry name" value="S49_Sppa_N_C"/>
    <property type="match status" value="1"/>
</dbReference>
<dbReference type="InterPro" id="IPR029045">
    <property type="entry name" value="ClpP/crotonase-like_dom_sf"/>
</dbReference>
<proteinExistence type="inferred from homology"/>
<dbReference type="SUPFAM" id="SSF52096">
    <property type="entry name" value="ClpP/crotonase"/>
    <property type="match status" value="1"/>
</dbReference>
<organism evidence="7 8">
    <name type="scientific">Syntrophorhabdus aromaticivorans</name>
    <dbReference type="NCBI Taxonomy" id="328301"/>
    <lineage>
        <taxon>Bacteria</taxon>
        <taxon>Pseudomonadati</taxon>
        <taxon>Thermodesulfobacteriota</taxon>
        <taxon>Syntrophorhabdia</taxon>
        <taxon>Syntrophorhabdales</taxon>
        <taxon>Syntrophorhabdaceae</taxon>
        <taxon>Syntrophorhabdus</taxon>
    </lineage>
</organism>
<dbReference type="InterPro" id="IPR004635">
    <property type="entry name" value="Pept_S49_SppA"/>
</dbReference>
<dbReference type="PANTHER" id="PTHR42987:SF7">
    <property type="entry name" value="SIGNAL PEPTIDE PEPTIDASE SPPA-RELATED"/>
    <property type="match status" value="1"/>
</dbReference>
<evidence type="ECO:0000256" key="3">
    <source>
        <dbReference type="ARBA" id="ARBA00022801"/>
    </source>
</evidence>
<dbReference type="Gene3D" id="3.90.226.10">
    <property type="entry name" value="2-enoyl-CoA Hydratase, Chain A, domain 1"/>
    <property type="match status" value="2"/>
</dbReference>
<reference evidence="7" key="2">
    <citation type="submission" date="2020-01" db="EMBL/GenBank/DDBJ databases">
        <authorList>
            <person name="Campanaro S."/>
        </authorList>
    </citation>
    <scope>NUCLEOTIDE SEQUENCE</scope>
    <source>
        <strain evidence="7">AS06rmzACSIP_7</strain>
    </source>
</reference>
<keyword evidence="4" id="KW-0720">Serine protease</keyword>
<feature type="transmembrane region" description="Helical" evidence="5">
    <location>
        <begin position="7"/>
        <end position="28"/>
    </location>
</feature>
<evidence type="ECO:0000256" key="2">
    <source>
        <dbReference type="ARBA" id="ARBA00022670"/>
    </source>
</evidence>
<evidence type="ECO:0000256" key="5">
    <source>
        <dbReference type="SAM" id="Phobius"/>
    </source>
</evidence>
<keyword evidence="5" id="KW-0812">Transmembrane</keyword>
<dbReference type="Pfam" id="PF01343">
    <property type="entry name" value="Peptidase_S49"/>
    <property type="match status" value="1"/>
</dbReference>
<keyword evidence="2" id="KW-0645">Protease</keyword>
<evidence type="ECO:0000256" key="4">
    <source>
        <dbReference type="ARBA" id="ARBA00022825"/>
    </source>
</evidence>
<comment type="caution">
    <text evidence="7">The sequence shown here is derived from an EMBL/GenBank/DDBJ whole genome shotgun (WGS) entry which is preliminary data.</text>
</comment>
<keyword evidence="5" id="KW-1133">Transmembrane helix</keyword>
<dbReference type="NCBIfam" id="TIGR00706">
    <property type="entry name" value="SppA_dom"/>
    <property type="match status" value="1"/>
</dbReference>
<dbReference type="PANTHER" id="PTHR42987">
    <property type="entry name" value="PEPTIDASE S49"/>
    <property type="match status" value="1"/>
</dbReference>
<keyword evidence="3" id="KW-0378">Hydrolase</keyword>
<accession>A0A351U043</accession>
<name>A0A351U043_9BACT</name>
<dbReference type="InterPro" id="IPR002142">
    <property type="entry name" value="Peptidase_S49"/>
</dbReference>
<evidence type="ECO:0000256" key="1">
    <source>
        <dbReference type="ARBA" id="ARBA00008683"/>
    </source>
</evidence>
<dbReference type="Proteomes" id="UP000777265">
    <property type="component" value="Unassembled WGS sequence"/>
</dbReference>
<keyword evidence="5" id="KW-0472">Membrane</keyword>
<dbReference type="AlphaFoldDB" id="A0A351U043"/>
<gene>
    <name evidence="7" type="primary">sppA</name>
    <name evidence="7" type="ORF">GXY80_08345</name>
</gene>
<feature type="domain" description="Peptidase S49" evidence="6">
    <location>
        <begin position="94"/>
        <end position="241"/>
    </location>
</feature>
<protein>
    <submittedName>
        <fullName evidence="7">Signal peptide peptidase SppA</fullName>
    </submittedName>
</protein>
<dbReference type="STRING" id="909663.GCA_000512235_02212"/>
<evidence type="ECO:0000313" key="8">
    <source>
        <dbReference type="Proteomes" id="UP000777265"/>
    </source>
</evidence>
<reference evidence="7" key="1">
    <citation type="journal article" date="2020" name="Biotechnol. Biofuels">
        <title>New insights from the biogas microbiome by comprehensive genome-resolved metagenomics of nearly 1600 species originating from multiple anaerobic digesters.</title>
        <authorList>
            <person name="Campanaro S."/>
            <person name="Treu L."/>
            <person name="Rodriguez-R L.M."/>
            <person name="Kovalovszki A."/>
            <person name="Ziels R.M."/>
            <person name="Maus I."/>
            <person name="Zhu X."/>
            <person name="Kougias P.G."/>
            <person name="Basile A."/>
            <person name="Luo G."/>
            <person name="Schluter A."/>
            <person name="Konstantinidis K.T."/>
            <person name="Angelidaki I."/>
        </authorList>
    </citation>
    <scope>NUCLEOTIDE SEQUENCE</scope>
    <source>
        <strain evidence="7">AS06rmzACSIP_7</strain>
    </source>
</reference>
<sequence>MTRTKKAFLVIVILILLTFGVSMLSGIFGRGIGGRIGIVDIEGMITDGRDAMEDIVKFKEDDSIRGVIVRINSPGGSVGPSQEIFQELKKLGVKKKVYVSASAVCASGGYYIASAAEKIYVNPSTITGSIGVIMEQMVVEDLLKKVGLQSNTMKAGKFKDVGSPFRKMQEEERAYFQQILDTIHNQFIQDVALGRKMPVEKVRSLSDGRIYTGTQAKELGLVDSIGTFYDAVDDMKKSLNIKGKPMLVRGKRPFSFLKLLISSVADTIISRYDPSRIPDSYRLVPGY</sequence>
<evidence type="ECO:0000259" key="6">
    <source>
        <dbReference type="Pfam" id="PF01343"/>
    </source>
</evidence>
<dbReference type="InterPro" id="IPR047272">
    <property type="entry name" value="S49_SppA_C"/>
</dbReference>
<comment type="similarity">
    <text evidence="1">Belongs to the peptidase S49 family.</text>
</comment>
<dbReference type="EMBL" id="JAAYEE010000134">
    <property type="protein sequence ID" value="NLW35472.1"/>
    <property type="molecule type" value="Genomic_DNA"/>
</dbReference>
<evidence type="ECO:0000313" key="7">
    <source>
        <dbReference type="EMBL" id="NLW35472.1"/>
    </source>
</evidence>